<keyword evidence="1" id="KW-0808">Transferase</keyword>
<keyword evidence="2" id="KW-1185">Reference proteome</keyword>
<dbReference type="GO" id="GO:0032259">
    <property type="term" value="P:methylation"/>
    <property type="evidence" value="ECO:0007669"/>
    <property type="project" value="UniProtKB-KW"/>
</dbReference>
<evidence type="ECO:0000313" key="1">
    <source>
        <dbReference type="EMBL" id="KAE8152654.1"/>
    </source>
</evidence>
<dbReference type="AlphaFoldDB" id="A0A5N6U1Z9"/>
<dbReference type="CDD" id="cd02440">
    <property type="entry name" value="AdoMet_MTases"/>
    <property type="match status" value="1"/>
</dbReference>
<evidence type="ECO:0000313" key="2">
    <source>
        <dbReference type="Proteomes" id="UP000325780"/>
    </source>
</evidence>
<dbReference type="Pfam" id="PF13489">
    <property type="entry name" value="Methyltransf_23"/>
    <property type="match status" value="1"/>
</dbReference>
<reference evidence="1 2" key="1">
    <citation type="submission" date="2019-04" db="EMBL/GenBank/DDBJ databases">
        <title>Friends and foes A comparative genomics study of 23 Aspergillus species from section Flavi.</title>
        <authorList>
            <consortium name="DOE Joint Genome Institute"/>
            <person name="Kjaerbolling I."/>
            <person name="Vesth T."/>
            <person name="Frisvad J.C."/>
            <person name="Nybo J.L."/>
            <person name="Theobald S."/>
            <person name="Kildgaard S."/>
            <person name="Isbrandt T."/>
            <person name="Kuo A."/>
            <person name="Sato A."/>
            <person name="Lyhne E.K."/>
            <person name="Kogle M.E."/>
            <person name="Wiebenga A."/>
            <person name="Kun R.S."/>
            <person name="Lubbers R.J."/>
            <person name="Makela M.R."/>
            <person name="Barry K."/>
            <person name="Chovatia M."/>
            <person name="Clum A."/>
            <person name="Daum C."/>
            <person name="Haridas S."/>
            <person name="He G."/>
            <person name="LaButti K."/>
            <person name="Lipzen A."/>
            <person name="Mondo S."/>
            <person name="Riley R."/>
            <person name="Salamov A."/>
            <person name="Simmons B.A."/>
            <person name="Magnuson J.K."/>
            <person name="Henrissat B."/>
            <person name="Mortensen U.H."/>
            <person name="Larsen T.O."/>
            <person name="Devries R.P."/>
            <person name="Grigoriev I.V."/>
            <person name="Machida M."/>
            <person name="Baker S.E."/>
            <person name="Andersen M.R."/>
        </authorList>
    </citation>
    <scope>NUCLEOTIDE SEQUENCE [LARGE SCALE GENOMIC DNA]</scope>
    <source>
        <strain evidence="1 2">IBT 18842</strain>
    </source>
</reference>
<dbReference type="PANTHER" id="PTHR43591:SF24">
    <property type="entry name" value="2-METHOXY-6-POLYPRENYL-1,4-BENZOQUINOL METHYLASE, MITOCHONDRIAL"/>
    <property type="match status" value="1"/>
</dbReference>
<gene>
    <name evidence="1" type="ORF">BDV25DRAFT_60204</name>
</gene>
<dbReference type="Gene3D" id="3.40.50.150">
    <property type="entry name" value="Vaccinia Virus protein VP39"/>
    <property type="match status" value="1"/>
</dbReference>
<sequence length="333" mass="37537">MTSPITADNILQSQSPVEVDTEATDNSSSYGQELSLYSTSLTSSALDYRYENGRRYHGYHDGRYLGPNDEVEADRLDMLHEEVLVMMNRKLFLAPIGSSPQRVLDLGTGTGLWVIEFADQFQSAEVTGVDLSPTQPQLVPPNAKFLVDDFEEEWIYEDRFDFIHARYLAGAVRSFPKLMEQAFKYTKPGGWVEFQDWEGRIYSEDDSTKGTAVEKYYSLIEPGFAKAGFTISPGPRLGEWLRAAGFVDVQVQKYRAPVGAWPKDKYYKTIGVWNLLQAETGFEAGAMAVLTRFEGWSKDEVSVLVAQANKDIRNPKVHGLADFYVAYGRKPKN</sequence>
<proteinExistence type="predicted"/>
<dbReference type="EMBL" id="ML742050">
    <property type="protein sequence ID" value="KAE8152654.1"/>
    <property type="molecule type" value="Genomic_DNA"/>
</dbReference>
<protein>
    <submittedName>
        <fullName evidence="1">S-adenosyl-L-methionine-dependent methyltransferase</fullName>
    </submittedName>
</protein>
<dbReference type="GO" id="GO:0008168">
    <property type="term" value="F:methyltransferase activity"/>
    <property type="evidence" value="ECO:0007669"/>
    <property type="project" value="UniProtKB-KW"/>
</dbReference>
<dbReference type="PANTHER" id="PTHR43591">
    <property type="entry name" value="METHYLTRANSFERASE"/>
    <property type="match status" value="1"/>
</dbReference>
<keyword evidence="1" id="KW-0489">Methyltransferase</keyword>
<dbReference type="OrthoDB" id="2013972at2759"/>
<dbReference type="Proteomes" id="UP000325780">
    <property type="component" value="Unassembled WGS sequence"/>
</dbReference>
<dbReference type="SUPFAM" id="SSF53335">
    <property type="entry name" value="S-adenosyl-L-methionine-dependent methyltransferases"/>
    <property type="match status" value="1"/>
</dbReference>
<dbReference type="InterPro" id="IPR029063">
    <property type="entry name" value="SAM-dependent_MTases_sf"/>
</dbReference>
<name>A0A5N6U1Z9_ASPAV</name>
<accession>A0A5N6U1Z9</accession>
<organism evidence="1 2">
    <name type="scientific">Aspergillus avenaceus</name>
    <dbReference type="NCBI Taxonomy" id="36643"/>
    <lineage>
        <taxon>Eukaryota</taxon>
        <taxon>Fungi</taxon>
        <taxon>Dikarya</taxon>
        <taxon>Ascomycota</taxon>
        <taxon>Pezizomycotina</taxon>
        <taxon>Eurotiomycetes</taxon>
        <taxon>Eurotiomycetidae</taxon>
        <taxon>Eurotiales</taxon>
        <taxon>Aspergillaceae</taxon>
        <taxon>Aspergillus</taxon>
        <taxon>Aspergillus subgen. Circumdati</taxon>
    </lineage>
</organism>